<dbReference type="FunFam" id="1.10.10.60:FF:000023">
    <property type="entry name" value="protein REVEILLE 6 isoform X1"/>
    <property type="match status" value="1"/>
</dbReference>
<dbReference type="GO" id="GO:0005634">
    <property type="term" value="C:nucleus"/>
    <property type="evidence" value="ECO:0007669"/>
    <property type="project" value="UniProtKB-SubCell"/>
</dbReference>
<sequence length="659" mass="71517">MAASLSANKVEIRSARSSICCAALWVSSSRLPPGLRDVMRMEMNSSGEELIMKSRKPYTITKQRERWTEEEHSRFLEALKLYGRAWQRIEEHIGTKTAVQIRSHAQKFFTKLEKEATVKGTPLGQAHGIDIPPPRPKRKPNCPYPRKTATCVLPAMEAADEKLSKGNAPLEVSTATNSLQGTKETSDSNAPSASFSSHDRGTHNAISLRKIIPTSKETKEAPSIKGSSQSIEVNVNSSINDMSISDHTSGGRNAIGINLNPLQANFAVSEEQSEVDILQGDQNSKGCAVKNVRTTCFDGSKPNPPHENGSLPSSASSFMNHTMPTAPGYHNSPAMSSVSQPFPAFSFAQFPNGRDFYKSFNFSSTFSTLLISTLLQNPSVYAAACMAASLWPSGELSSSVDSSSMAAIAAATVAAASAWWATHGLLPFFPTIHAAGFTATTAIPVVNRGQTQHDEMEDKQKSCQNFSITDQGAVCSERLKTIKSQTSPLSCVLMSSDSDETEKDASNVETLSGTFAYQISEKAKNAERSSCGSNTPSSSEVDTDAARKNDETKDEAKQAHLQNFITGDANPRRTRSTSSINETWKEVSQEGRLAFQALFTRDVLPQTFSPKQAEVETVLKKAMQTAREEACKNVAIPSEFDPGNPKVHRTVQALQEVLC</sequence>
<dbReference type="PANTHER" id="PTHR12802">
    <property type="entry name" value="SWI/SNF COMPLEX-RELATED"/>
    <property type="match status" value="1"/>
</dbReference>
<feature type="compositionally biased region" description="Basic and acidic residues" evidence="6">
    <location>
        <begin position="544"/>
        <end position="558"/>
    </location>
</feature>
<evidence type="ECO:0000313" key="10">
    <source>
        <dbReference type="EMBL" id="KAG0477624.1"/>
    </source>
</evidence>
<dbReference type="InterPro" id="IPR006447">
    <property type="entry name" value="Myb_dom_plants"/>
</dbReference>
<dbReference type="NCBIfam" id="TIGR01557">
    <property type="entry name" value="myb_SHAQKYF"/>
    <property type="match status" value="1"/>
</dbReference>
<comment type="caution">
    <text evidence="10">The sequence shown here is derived from an EMBL/GenBank/DDBJ whole genome shotgun (WGS) entry which is preliminary data.</text>
</comment>
<dbReference type="InterPro" id="IPR017884">
    <property type="entry name" value="SANT_dom"/>
</dbReference>
<feature type="compositionally biased region" description="Polar residues" evidence="6">
    <location>
        <begin position="528"/>
        <end position="540"/>
    </location>
</feature>
<evidence type="ECO:0000256" key="1">
    <source>
        <dbReference type="ARBA" id="ARBA00004123"/>
    </source>
</evidence>
<reference evidence="10 11" key="1">
    <citation type="journal article" date="2020" name="Nat. Food">
        <title>A phased Vanilla planifolia genome enables genetic improvement of flavour and production.</title>
        <authorList>
            <person name="Hasing T."/>
            <person name="Tang H."/>
            <person name="Brym M."/>
            <person name="Khazi F."/>
            <person name="Huang T."/>
            <person name="Chambers A.H."/>
        </authorList>
    </citation>
    <scope>NUCLEOTIDE SEQUENCE [LARGE SCALE GENOMIC DNA]</scope>
    <source>
        <tissue evidence="10">Leaf</tissue>
    </source>
</reference>
<feature type="domain" description="Myb-like" evidence="7">
    <location>
        <begin position="59"/>
        <end position="109"/>
    </location>
</feature>
<dbReference type="Pfam" id="PF00249">
    <property type="entry name" value="Myb_DNA-binding"/>
    <property type="match status" value="1"/>
</dbReference>
<evidence type="ECO:0000259" key="9">
    <source>
        <dbReference type="PROSITE" id="PS51294"/>
    </source>
</evidence>
<gene>
    <name evidence="10" type="ORF">HPP92_012343</name>
</gene>
<dbReference type="InterPro" id="IPR001005">
    <property type="entry name" value="SANT/Myb"/>
</dbReference>
<dbReference type="SUPFAM" id="SSF46689">
    <property type="entry name" value="Homeodomain-like"/>
    <property type="match status" value="1"/>
</dbReference>
<keyword evidence="4" id="KW-0804">Transcription</keyword>
<dbReference type="PROSITE" id="PS51293">
    <property type="entry name" value="SANT"/>
    <property type="match status" value="1"/>
</dbReference>
<dbReference type="CDD" id="cd00167">
    <property type="entry name" value="SANT"/>
    <property type="match status" value="1"/>
</dbReference>
<evidence type="ECO:0000259" key="7">
    <source>
        <dbReference type="PROSITE" id="PS50090"/>
    </source>
</evidence>
<dbReference type="SMART" id="SM00717">
    <property type="entry name" value="SANT"/>
    <property type="match status" value="1"/>
</dbReference>
<dbReference type="Gene3D" id="1.10.10.60">
    <property type="entry name" value="Homeodomain-like"/>
    <property type="match status" value="1"/>
</dbReference>
<dbReference type="Proteomes" id="UP000639772">
    <property type="component" value="Chromosome 6"/>
</dbReference>
<keyword evidence="2" id="KW-0805">Transcription regulation</keyword>
<dbReference type="GO" id="GO:0010468">
    <property type="term" value="P:regulation of gene expression"/>
    <property type="evidence" value="ECO:0007669"/>
    <property type="project" value="UniProtKB-ARBA"/>
</dbReference>
<evidence type="ECO:0000256" key="4">
    <source>
        <dbReference type="ARBA" id="ARBA00023163"/>
    </source>
</evidence>
<feature type="region of interest" description="Disordered" evidence="6">
    <location>
        <begin position="123"/>
        <end position="143"/>
    </location>
</feature>
<feature type="region of interest" description="Disordered" evidence="6">
    <location>
        <begin position="298"/>
        <end position="317"/>
    </location>
</feature>
<feature type="region of interest" description="Disordered" evidence="6">
    <location>
        <begin position="175"/>
        <end position="229"/>
    </location>
</feature>
<dbReference type="InterPro" id="IPR017930">
    <property type="entry name" value="Myb_dom"/>
</dbReference>
<dbReference type="GO" id="GO:0003677">
    <property type="term" value="F:DNA binding"/>
    <property type="evidence" value="ECO:0007669"/>
    <property type="project" value="UniProtKB-KW"/>
</dbReference>
<feature type="compositionally biased region" description="Low complexity" evidence="6">
    <location>
        <begin position="187"/>
        <end position="196"/>
    </location>
</feature>
<evidence type="ECO:0000313" key="11">
    <source>
        <dbReference type="Proteomes" id="UP000639772"/>
    </source>
</evidence>
<dbReference type="PROSITE" id="PS51294">
    <property type="entry name" value="HTH_MYB"/>
    <property type="match status" value="1"/>
</dbReference>
<comment type="subcellular location">
    <subcellularLocation>
        <location evidence="1">Nucleus</location>
    </subcellularLocation>
</comment>
<dbReference type="OrthoDB" id="118550at2759"/>
<dbReference type="AlphaFoldDB" id="A0A835UVQ9"/>
<organism evidence="10 11">
    <name type="scientific">Vanilla planifolia</name>
    <name type="common">Vanilla</name>
    <dbReference type="NCBI Taxonomy" id="51239"/>
    <lineage>
        <taxon>Eukaryota</taxon>
        <taxon>Viridiplantae</taxon>
        <taxon>Streptophyta</taxon>
        <taxon>Embryophyta</taxon>
        <taxon>Tracheophyta</taxon>
        <taxon>Spermatophyta</taxon>
        <taxon>Magnoliopsida</taxon>
        <taxon>Liliopsida</taxon>
        <taxon>Asparagales</taxon>
        <taxon>Orchidaceae</taxon>
        <taxon>Vanilloideae</taxon>
        <taxon>Vanilleae</taxon>
        <taxon>Vanilla</taxon>
    </lineage>
</organism>
<feature type="region of interest" description="Disordered" evidence="6">
    <location>
        <begin position="525"/>
        <end position="577"/>
    </location>
</feature>
<evidence type="ECO:0000256" key="5">
    <source>
        <dbReference type="ARBA" id="ARBA00023242"/>
    </source>
</evidence>
<dbReference type="EMBL" id="JADCNM010000006">
    <property type="protein sequence ID" value="KAG0477624.1"/>
    <property type="molecule type" value="Genomic_DNA"/>
</dbReference>
<feature type="domain" description="SANT" evidence="8">
    <location>
        <begin position="62"/>
        <end position="113"/>
    </location>
</feature>
<evidence type="ECO:0000256" key="3">
    <source>
        <dbReference type="ARBA" id="ARBA00023125"/>
    </source>
</evidence>
<evidence type="ECO:0000259" key="8">
    <source>
        <dbReference type="PROSITE" id="PS51293"/>
    </source>
</evidence>
<accession>A0A835UVQ9</accession>
<keyword evidence="5" id="KW-0539">Nucleus</keyword>
<proteinExistence type="predicted"/>
<dbReference type="PANTHER" id="PTHR12802:SF177">
    <property type="entry name" value="PROTEIN CCA1"/>
    <property type="match status" value="1"/>
</dbReference>
<dbReference type="InterPro" id="IPR009057">
    <property type="entry name" value="Homeodomain-like_sf"/>
</dbReference>
<feature type="domain" description="HTH myb-type" evidence="9">
    <location>
        <begin position="59"/>
        <end position="113"/>
    </location>
</feature>
<dbReference type="PROSITE" id="PS50090">
    <property type="entry name" value="MYB_LIKE"/>
    <property type="match status" value="1"/>
</dbReference>
<protein>
    <submittedName>
        <fullName evidence="10">Uncharacterized protein</fullName>
    </submittedName>
</protein>
<keyword evidence="3" id="KW-0238">DNA-binding</keyword>
<evidence type="ECO:0000256" key="6">
    <source>
        <dbReference type="SAM" id="MobiDB-lite"/>
    </source>
</evidence>
<evidence type="ECO:0000256" key="2">
    <source>
        <dbReference type="ARBA" id="ARBA00023015"/>
    </source>
</evidence>
<name>A0A835UVQ9_VANPL</name>